<evidence type="ECO:0000256" key="1">
    <source>
        <dbReference type="SAM" id="SignalP"/>
    </source>
</evidence>
<dbReference type="AlphaFoldDB" id="A0A2U3PHX3"/>
<evidence type="ECO:0000259" key="2">
    <source>
        <dbReference type="Pfam" id="PF05305"/>
    </source>
</evidence>
<feature type="signal peptide" evidence="1">
    <location>
        <begin position="1"/>
        <end position="27"/>
    </location>
</feature>
<dbReference type="Pfam" id="PF05305">
    <property type="entry name" value="DUF732"/>
    <property type="match status" value="1"/>
</dbReference>
<reference evidence="3 4" key="1">
    <citation type="submission" date="2017-01" db="EMBL/GenBank/DDBJ databases">
        <authorList>
            <consortium name="Urmite Genomes"/>
        </authorList>
    </citation>
    <scope>NUCLEOTIDE SEQUENCE [LARGE SCALE GENOMIC DNA]</scope>
    <source>
        <strain evidence="3 4">AB215</strain>
    </source>
</reference>
<dbReference type="OrthoDB" id="4749236at2"/>
<sequence>MARKVPAAAVLGAAVGVALASAPAAHADVKGYLNYLASHHINTALNTPKTNIYFGLRVCELLRGGTTPEQIAQEAVSTADMPGIIGAAQHELCPDTLH</sequence>
<keyword evidence="4" id="KW-1185">Reference proteome</keyword>
<evidence type="ECO:0000313" key="3">
    <source>
        <dbReference type="EMBL" id="SPM43364.1"/>
    </source>
</evidence>
<name>A0A2U3PHX3_9MYCO</name>
<dbReference type="Proteomes" id="UP000240424">
    <property type="component" value="Unassembled WGS sequence"/>
</dbReference>
<keyword evidence="1" id="KW-0732">Signal</keyword>
<dbReference type="RefSeq" id="WP_077081633.1">
    <property type="nucleotide sequence ID" value="NZ_FUEZ01000004.1"/>
</dbReference>
<organism evidence="3 4">
    <name type="scientific">Mycobacterium numidiamassiliense</name>
    <dbReference type="NCBI Taxonomy" id="1841861"/>
    <lineage>
        <taxon>Bacteria</taxon>
        <taxon>Bacillati</taxon>
        <taxon>Actinomycetota</taxon>
        <taxon>Actinomycetes</taxon>
        <taxon>Mycobacteriales</taxon>
        <taxon>Mycobacteriaceae</taxon>
        <taxon>Mycobacterium</taxon>
    </lineage>
</organism>
<dbReference type="InterPro" id="IPR007969">
    <property type="entry name" value="DUF732"/>
</dbReference>
<accession>A0A2U3PHX3</accession>
<proteinExistence type="predicted"/>
<evidence type="ECO:0000313" key="4">
    <source>
        <dbReference type="Proteomes" id="UP000240424"/>
    </source>
</evidence>
<dbReference type="EMBL" id="FUEZ01000004">
    <property type="protein sequence ID" value="SPM43364.1"/>
    <property type="molecule type" value="Genomic_DNA"/>
</dbReference>
<protein>
    <recommendedName>
        <fullName evidence="2">DUF732 domain-containing protein</fullName>
    </recommendedName>
</protein>
<gene>
    <name evidence="3" type="ORF">MNAB215_5590</name>
</gene>
<feature type="chain" id="PRO_5015408652" description="DUF732 domain-containing protein" evidence="1">
    <location>
        <begin position="28"/>
        <end position="98"/>
    </location>
</feature>
<feature type="domain" description="DUF732" evidence="2">
    <location>
        <begin position="30"/>
        <end position="95"/>
    </location>
</feature>